<sequence length="302" mass="35065">MRSTRTRSYILVTPAKNEEKSLPLLARSVMNQTVRPKLWVIVNDNSTDGTGKLIKELSSNHGWIVGYELRDQFFEYDSTFRYSVVVRKGFEVARKLAHEKGIPYGFIALVDADFILERRFFEKVLRQFTKNPRLGIASGGVYILREKKLTWERTNPNFARGSPRVFRRECFNDIGGYREFYAPDVLSNYMARVKGWDVRQIVNAIAVQTRPTQERYGYYKAAIRRGYVNYCLGTPVRTVLLWALYMGITGSPIKASGFLRGYLEKMLTKEHCIDNVRVRAFVKRDMSIWNNIVKIILTETVK</sequence>
<feature type="domain" description="Glycosyltransferase 2-like" evidence="3">
    <location>
        <begin position="12"/>
        <end position="161"/>
    </location>
</feature>
<dbReference type="InterPro" id="IPR029044">
    <property type="entry name" value="Nucleotide-diphossugar_trans"/>
</dbReference>
<organism evidence="4 5">
    <name type="scientific">Thermococcus indicus</name>
    <dbReference type="NCBI Taxonomy" id="2586643"/>
    <lineage>
        <taxon>Archaea</taxon>
        <taxon>Methanobacteriati</taxon>
        <taxon>Methanobacteriota</taxon>
        <taxon>Thermococci</taxon>
        <taxon>Thermococcales</taxon>
        <taxon>Thermococcaceae</taxon>
        <taxon>Thermococcus</taxon>
    </lineage>
</organism>
<evidence type="ECO:0000256" key="1">
    <source>
        <dbReference type="ARBA" id="ARBA00022676"/>
    </source>
</evidence>
<proteinExistence type="predicted"/>
<dbReference type="GeneID" id="40473726"/>
<evidence type="ECO:0000259" key="3">
    <source>
        <dbReference type="Pfam" id="PF00535"/>
    </source>
</evidence>
<dbReference type="OrthoDB" id="46222at2157"/>
<dbReference type="EMBL" id="CP040846">
    <property type="protein sequence ID" value="QDA30480.1"/>
    <property type="molecule type" value="Genomic_DNA"/>
</dbReference>
<protein>
    <submittedName>
        <fullName evidence="4">Glycosyltransferase</fullName>
    </submittedName>
</protein>
<reference evidence="4 5" key="1">
    <citation type="submission" date="2019-06" db="EMBL/GenBank/DDBJ databases">
        <title>Thermococcus indicus sp. nov., a Fe(III)-reducing hyperthermophilic archaeon isolated from the Onnuri vent field of the Central Indian Ocean ridge.</title>
        <authorList>
            <person name="Lim J.K."/>
            <person name="Kim Y.J."/>
            <person name="Kwon K.K."/>
        </authorList>
    </citation>
    <scope>NUCLEOTIDE SEQUENCE [LARGE SCALE GENOMIC DNA]</scope>
    <source>
        <strain evidence="4 5">IOH1</strain>
    </source>
</reference>
<evidence type="ECO:0000313" key="4">
    <source>
        <dbReference type="EMBL" id="QDA30480.1"/>
    </source>
</evidence>
<dbReference type="Gene3D" id="3.90.550.10">
    <property type="entry name" value="Spore Coat Polysaccharide Biosynthesis Protein SpsA, Chain A"/>
    <property type="match status" value="1"/>
</dbReference>
<evidence type="ECO:0000313" key="5">
    <source>
        <dbReference type="Proteomes" id="UP000306007"/>
    </source>
</evidence>
<accession>A0A4Y5SKI9</accession>
<dbReference type="PANTHER" id="PTHR43630">
    <property type="entry name" value="POLY-BETA-1,6-N-ACETYL-D-GLUCOSAMINE SYNTHASE"/>
    <property type="match status" value="1"/>
</dbReference>
<gene>
    <name evidence="4" type="ORF">FH039_01040</name>
</gene>
<keyword evidence="2 4" id="KW-0808">Transferase</keyword>
<dbReference type="Proteomes" id="UP000306007">
    <property type="component" value="Chromosome"/>
</dbReference>
<dbReference type="AlphaFoldDB" id="A0A4Y5SKI9"/>
<keyword evidence="1" id="KW-0328">Glycosyltransferase</keyword>
<dbReference type="GO" id="GO:0016757">
    <property type="term" value="F:glycosyltransferase activity"/>
    <property type="evidence" value="ECO:0007669"/>
    <property type="project" value="UniProtKB-KW"/>
</dbReference>
<dbReference type="RefSeq" id="WP_139679870.1">
    <property type="nucleotide sequence ID" value="NZ_CP040846.1"/>
</dbReference>
<dbReference type="Pfam" id="PF00535">
    <property type="entry name" value="Glycos_transf_2"/>
    <property type="match status" value="1"/>
</dbReference>
<name>A0A4Y5SKI9_9EURY</name>
<evidence type="ECO:0000256" key="2">
    <source>
        <dbReference type="ARBA" id="ARBA00022679"/>
    </source>
</evidence>
<keyword evidence="5" id="KW-1185">Reference proteome</keyword>
<dbReference type="KEGG" id="tic:FH039_01040"/>
<dbReference type="InterPro" id="IPR001173">
    <property type="entry name" value="Glyco_trans_2-like"/>
</dbReference>
<dbReference type="SUPFAM" id="SSF53448">
    <property type="entry name" value="Nucleotide-diphospho-sugar transferases"/>
    <property type="match status" value="1"/>
</dbReference>
<dbReference type="PANTHER" id="PTHR43630:SF1">
    <property type="entry name" value="POLY-BETA-1,6-N-ACETYL-D-GLUCOSAMINE SYNTHASE"/>
    <property type="match status" value="1"/>
</dbReference>